<dbReference type="PROSITE" id="PS50002">
    <property type="entry name" value="SH3"/>
    <property type="match status" value="2"/>
</dbReference>
<dbReference type="Gene3D" id="1.25.40.10">
    <property type="entry name" value="Tetratricopeptide repeat domain"/>
    <property type="match status" value="1"/>
</dbReference>
<dbReference type="GO" id="GO:0005737">
    <property type="term" value="C:cytoplasm"/>
    <property type="evidence" value="ECO:0007669"/>
    <property type="project" value="UniProtKB-SubCell"/>
</dbReference>
<dbReference type="SMART" id="SM00326">
    <property type="entry name" value="SH3"/>
    <property type="match status" value="2"/>
</dbReference>
<evidence type="ECO:0000313" key="10">
    <source>
        <dbReference type="Proteomes" id="UP000694558"/>
    </source>
</evidence>
<proteinExistence type="inferred from homology"/>
<dbReference type="InterPro" id="IPR011990">
    <property type="entry name" value="TPR-like_helical_dom_sf"/>
</dbReference>
<evidence type="ECO:0000256" key="3">
    <source>
        <dbReference type="ARBA" id="ARBA00022443"/>
    </source>
</evidence>
<dbReference type="GO" id="GO:0016176">
    <property type="term" value="F:superoxide-generating NADPH oxidase activator activity"/>
    <property type="evidence" value="ECO:0007669"/>
    <property type="project" value="InterPro"/>
</dbReference>
<dbReference type="SMART" id="SM00028">
    <property type="entry name" value="TPR"/>
    <property type="match status" value="2"/>
</dbReference>
<evidence type="ECO:0000256" key="6">
    <source>
        <dbReference type="ARBA" id="ARBA00022803"/>
    </source>
</evidence>
<accession>A0A8D2ZHA8</accession>
<feature type="domain" description="SH3" evidence="8">
    <location>
        <begin position="409"/>
        <end position="468"/>
    </location>
</feature>
<dbReference type="Proteomes" id="UP000694558">
    <property type="component" value="Chromosome 21"/>
</dbReference>
<dbReference type="SUPFAM" id="SSF50044">
    <property type="entry name" value="SH3-domain"/>
    <property type="match status" value="2"/>
</dbReference>
<dbReference type="CDD" id="cd12046">
    <property type="entry name" value="SH3_p67phox_C"/>
    <property type="match status" value="1"/>
</dbReference>
<evidence type="ECO:0000256" key="4">
    <source>
        <dbReference type="ARBA" id="ARBA00022490"/>
    </source>
</evidence>
<dbReference type="FunFam" id="1.25.40.10:FF:000017">
    <property type="entry name" value="NADPH oxidase regulator NoxR"/>
    <property type="match status" value="1"/>
</dbReference>
<evidence type="ECO:0000256" key="7">
    <source>
        <dbReference type="PROSITE-ProRule" id="PRU00192"/>
    </source>
</evidence>
<reference evidence="9" key="1">
    <citation type="submission" date="2023-05" db="EMBL/GenBank/DDBJ databases">
        <title>High-quality long-read genome of Scophthalmus maximus.</title>
        <authorList>
            <person name="Lien S."/>
            <person name="Martinez P."/>
        </authorList>
    </citation>
    <scope>NUCLEOTIDE SEQUENCE [LARGE SCALE GENOMIC DNA]</scope>
</reference>
<evidence type="ECO:0000256" key="1">
    <source>
        <dbReference type="ARBA" id="ARBA00004496"/>
    </source>
</evidence>
<dbReference type="Gene3D" id="2.30.30.40">
    <property type="entry name" value="SH3 Domains"/>
    <property type="match status" value="2"/>
</dbReference>
<dbReference type="GO" id="GO:0043020">
    <property type="term" value="C:NADPH oxidase complex"/>
    <property type="evidence" value="ECO:0007669"/>
    <property type="project" value="InterPro"/>
</dbReference>
<keyword evidence="6" id="KW-0802">TPR repeat</keyword>
<dbReference type="SUPFAM" id="SSF54277">
    <property type="entry name" value="CAD &amp; PB1 domains"/>
    <property type="match status" value="1"/>
</dbReference>
<name>A0A8D2ZHA8_SCOMX</name>
<sequence>MSFVDTLRQWDEAVTCVDREDISGAFRIFLSIQDPNSKICFDIGCLHLLSQDLDAAEKAFDCSIRRDEHLAVAFFQRGITFYRKQSLGDFLQAFRALRGNQLIDYKALGLRYKLYACDVLNNVALAEAQLGNWEKAQENLVKALDFKTEAKLNNIDRALQSTLKQKVFKLVEFPLKCLFKPNKHYVAELEKKDYLGKAKVVASVVPQDDFSGFAPLQKVLNHCVNVMMFGGACGISYLHRALEGEPHTVLFEFVPETSDELAVVPGNIVFVLQKGADNWASVVFNERRGLVPYNYLERLEISLASKQNEGIRRPPNREPPTRPERKPVCFTFNFSISVPHGSTSAILIERISKKLNLPSTAVTLSLTPEADEQSVIDANTDMESVWSHANGRRITLWCNTKEQTDVKPQNDIHLVALHSYESSNPEDLTFHEGDTITVLSRVNQDWLEGQCNGNTGIFPASFVGEVPVNGQ</sequence>
<dbReference type="GO" id="GO:0045730">
    <property type="term" value="P:respiratory burst"/>
    <property type="evidence" value="ECO:0007669"/>
    <property type="project" value="InterPro"/>
</dbReference>
<dbReference type="PANTHER" id="PTHR15175:SF3">
    <property type="entry name" value="NEUTROPHIL CYTOSOL FACTOR 2"/>
    <property type="match status" value="1"/>
</dbReference>
<reference evidence="9" key="2">
    <citation type="submission" date="2025-08" db="UniProtKB">
        <authorList>
            <consortium name="Ensembl"/>
        </authorList>
    </citation>
    <scope>IDENTIFICATION</scope>
</reference>
<comment type="similarity">
    <text evidence="2">Belongs to the NCF2/NOXA1 family.</text>
</comment>
<dbReference type="Ensembl" id="ENSSMAT00000002239.2">
    <property type="protein sequence ID" value="ENSSMAP00000002199.2"/>
    <property type="gene ID" value="ENSSMAG00000001354.2"/>
</dbReference>
<comment type="subcellular location">
    <subcellularLocation>
        <location evidence="1">Cytoplasm</location>
    </subcellularLocation>
</comment>
<protein>
    <submittedName>
        <fullName evidence="9">Neutrophil cytosolic factor 2</fullName>
    </submittedName>
</protein>
<evidence type="ECO:0000313" key="9">
    <source>
        <dbReference type="Ensembl" id="ENSSMAP00000002199.2"/>
    </source>
</evidence>
<dbReference type="PRINTS" id="PR00452">
    <property type="entry name" value="SH3DOMAIN"/>
</dbReference>
<evidence type="ECO:0000256" key="5">
    <source>
        <dbReference type="ARBA" id="ARBA00022737"/>
    </source>
</evidence>
<dbReference type="AlphaFoldDB" id="A0A8D2ZHA8"/>
<dbReference type="SUPFAM" id="SSF48452">
    <property type="entry name" value="TPR-like"/>
    <property type="match status" value="1"/>
</dbReference>
<dbReference type="GO" id="GO:0006909">
    <property type="term" value="P:phagocytosis"/>
    <property type="evidence" value="ECO:0007669"/>
    <property type="project" value="InterPro"/>
</dbReference>
<gene>
    <name evidence="9" type="primary">ncf2</name>
</gene>
<dbReference type="InterPro" id="IPR001452">
    <property type="entry name" value="SH3_domain"/>
</dbReference>
<keyword evidence="3 7" id="KW-0728">SH3 domain</keyword>
<dbReference type="Pfam" id="PF14604">
    <property type="entry name" value="SH3_9"/>
    <property type="match status" value="1"/>
</dbReference>
<dbReference type="InterPro" id="IPR036028">
    <property type="entry name" value="SH3-like_dom_sf"/>
</dbReference>
<dbReference type="PRINTS" id="PR00499">
    <property type="entry name" value="P67PHOX"/>
</dbReference>
<dbReference type="InterPro" id="IPR034889">
    <property type="entry name" value="NCF2_SH3"/>
</dbReference>
<dbReference type="PANTHER" id="PTHR15175">
    <property type="entry name" value="NEUTROPHIL CYTOSOLIC FACTOR 2, NEUTROPHIL NADPH OXIDASE FACTOR 2"/>
    <property type="match status" value="1"/>
</dbReference>
<keyword evidence="4" id="KW-0963">Cytoplasm</keyword>
<dbReference type="Pfam" id="PF00018">
    <property type="entry name" value="SH3_1"/>
    <property type="match status" value="1"/>
</dbReference>
<evidence type="ECO:0000256" key="2">
    <source>
        <dbReference type="ARBA" id="ARBA00008051"/>
    </source>
</evidence>
<dbReference type="GeneTree" id="ENSGT00530000063843"/>
<dbReference type="GO" id="GO:0042554">
    <property type="term" value="P:superoxide anion generation"/>
    <property type="evidence" value="ECO:0007669"/>
    <property type="project" value="TreeGrafter"/>
</dbReference>
<keyword evidence="5" id="KW-0677">Repeat</keyword>
<dbReference type="InterPro" id="IPR051864">
    <property type="entry name" value="NCF2_NOXA1"/>
</dbReference>
<feature type="domain" description="SH3" evidence="8">
    <location>
        <begin position="242"/>
        <end position="301"/>
    </location>
</feature>
<dbReference type="Gene3D" id="3.10.20.90">
    <property type="entry name" value="Phosphatidylinositol 3-kinase Catalytic Subunit, Chain A, domain 1"/>
    <property type="match status" value="1"/>
</dbReference>
<evidence type="ECO:0000259" key="8">
    <source>
        <dbReference type="PROSITE" id="PS50002"/>
    </source>
</evidence>
<organism evidence="9 10">
    <name type="scientific">Scophthalmus maximus</name>
    <name type="common">Turbot</name>
    <name type="synonym">Psetta maxima</name>
    <dbReference type="NCBI Taxonomy" id="52904"/>
    <lineage>
        <taxon>Eukaryota</taxon>
        <taxon>Metazoa</taxon>
        <taxon>Chordata</taxon>
        <taxon>Craniata</taxon>
        <taxon>Vertebrata</taxon>
        <taxon>Euteleostomi</taxon>
        <taxon>Actinopterygii</taxon>
        <taxon>Neopterygii</taxon>
        <taxon>Teleostei</taxon>
        <taxon>Neoteleostei</taxon>
        <taxon>Acanthomorphata</taxon>
        <taxon>Carangaria</taxon>
        <taxon>Pleuronectiformes</taxon>
        <taxon>Pleuronectoidei</taxon>
        <taxon>Scophthalmidae</taxon>
        <taxon>Scophthalmus</taxon>
    </lineage>
</organism>
<dbReference type="InterPro" id="IPR019734">
    <property type="entry name" value="TPR_rpt"/>
</dbReference>